<dbReference type="PANTHER" id="PTHR36766:SF61">
    <property type="entry name" value="NB-ARC DOMAIN DISEASE RESISTANCE PROTEIN"/>
    <property type="match status" value="1"/>
</dbReference>
<evidence type="ECO:0000256" key="5">
    <source>
        <dbReference type="ARBA" id="ARBA00022840"/>
    </source>
</evidence>
<dbReference type="Gene3D" id="1.20.5.4130">
    <property type="match status" value="1"/>
</dbReference>
<evidence type="ECO:0000313" key="9">
    <source>
        <dbReference type="Proteomes" id="UP000238479"/>
    </source>
</evidence>
<dbReference type="Gramene" id="PRQ49057">
    <property type="protein sequence ID" value="PRQ49057"/>
    <property type="gene ID" value="RchiOBHm_Chr2g0117671"/>
</dbReference>
<keyword evidence="3" id="KW-0547">Nucleotide-binding</keyword>
<evidence type="ECO:0000313" key="8">
    <source>
        <dbReference type="EMBL" id="PRQ49057.1"/>
    </source>
</evidence>
<dbReference type="GO" id="GO:0006952">
    <property type="term" value="P:defense response"/>
    <property type="evidence" value="ECO:0007669"/>
    <property type="project" value="UniProtKB-KW"/>
</dbReference>
<dbReference type="Gene3D" id="3.80.10.10">
    <property type="entry name" value="Ribonuclease Inhibitor"/>
    <property type="match status" value="1"/>
</dbReference>
<feature type="domain" description="Disease resistance N-terminal" evidence="6">
    <location>
        <begin position="10"/>
        <end position="93"/>
    </location>
</feature>
<proteinExistence type="predicted"/>
<evidence type="ECO:0000259" key="6">
    <source>
        <dbReference type="Pfam" id="PF18052"/>
    </source>
</evidence>
<comment type="caution">
    <text evidence="8">The sequence shown here is derived from an EMBL/GenBank/DDBJ whole genome shotgun (WGS) entry which is preliminary data.</text>
</comment>
<dbReference type="OMA" id="IALVKCH"/>
<dbReference type="InterPro" id="IPR032675">
    <property type="entry name" value="LRR_dom_sf"/>
</dbReference>
<dbReference type="Pfam" id="PF25019">
    <property type="entry name" value="LRR_R13L1-DRL21"/>
    <property type="match status" value="1"/>
</dbReference>
<reference evidence="8 9" key="1">
    <citation type="journal article" date="2018" name="Nat. Genet.">
        <title>The Rosa genome provides new insights in the design of modern roses.</title>
        <authorList>
            <person name="Bendahmane M."/>
        </authorList>
    </citation>
    <scope>NUCLEOTIDE SEQUENCE [LARGE SCALE GENOMIC DNA]</scope>
    <source>
        <strain evidence="9">cv. Old Blush</strain>
    </source>
</reference>
<dbReference type="Proteomes" id="UP000238479">
    <property type="component" value="Chromosome 2"/>
</dbReference>
<organism evidence="8 9">
    <name type="scientific">Rosa chinensis</name>
    <name type="common">China rose</name>
    <dbReference type="NCBI Taxonomy" id="74649"/>
    <lineage>
        <taxon>Eukaryota</taxon>
        <taxon>Viridiplantae</taxon>
        <taxon>Streptophyta</taxon>
        <taxon>Embryophyta</taxon>
        <taxon>Tracheophyta</taxon>
        <taxon>Spermatophyta</taxon>
        <taxon>Magnoliopsida</taxon>
        <taxon>eudicotyledons</taxon>
        <taxon>Gunneridae</taxon>
        <taxon>Pentapetalae</taxon>
        <taxon>rosids</taxon>
        <taxon>fabids</taxon>
        <taxon>Rosales</taxon>
        <taxon>Rosaceae</taxon>
        <taxon>Rosoideae</taxon>
        <taxon>Rosoideae incertae sedis</taxon>
        <taxon>Rosa</taxon>
    </lineage>
</organism>
<dbReference type="InterPro" id="IPR056789">
    <property type="entry name" value="LRR_R13L1-DRL21"/>
</dbReference>
<evidence type="ECO:0000256" key="3">
    <source>
        <dbReference type="ARBA" id="ARBA00022741"/>
    </source>
</evidence>
<dbReference type="InterPro" id="IPR041118">
    <property type="entry name" value="Rx_N"/>
</dbReference>
<keyword evidence="4" id="KW-0611">Plant defense</keyword>
<gene>
    <name evidence="8" type="ORF">RchiOBHm_Chr2g0117671</name>
</gene>
<sequence>MEFASSIADNVLVRIASHASQEISLAWSAQLELTKLNNTLSAIKPVLEDAEKKQVRNPLITRWLGNLKDVCHDVDDVLDELDFQKLRLKVEVDNCGKIKAKLLCNNLESLPPNMKHMTALHTLVIDDCEKLQVMRSGEGPQGLRSLAIQNSSLEALPPWLIEDSADALQSIALVKCHNLTALPELINFTFLEQLRIEECSKLSALPQELHCLTELRGLTISECLELSKSCKRQLKGEEWSKMARQVKITLDADDEEDEDEGTPTID</sequence>
<dbReference type="Pfam" id="PF18052">
    <property type="entry name" value="Rx_N"/>
    <property type="match status" value="1"/>
</dbReference>
<name>A0A2P6RRM0_ROSCH</name>
<keyword evidence="5" id="KW-0067">ATP-binding</keyword>
<evidence type="ECO:0000259" key="7">
    <source>
        <dbReference type="Pfam" id="PF25019"/>
    </source>
</evidence>
<dbReference type="AlphaFoldDB" id="A0A2P6RRM0"/>
<keyword evidence="1" id="KW-0433">Leucine-rich repeat</keyword>
<dbReference type="PANTHER" id="PTHR36766">
    <property type="entry name" value="PLANT BROAD-SPECTRUM MILDEW RESISTANCE PROTEIN RPW8"/>
    <property type="match status" value="1"/>
</dbReference>
<keyword evidence="9" id="KW-1185">Reference proteome</keyword>
<feature type="domain" description="R13L1/DRL21-like LRR repeat region" evidence="7">
    <location>
        <begin position="133"/>
        <end position="199"/>
    </location>
</feature>
<dbReference type="EMBL" id="PDCK01000040">
    <property type="protein sequence ID" value="PRQ49057.1"/>
    <property type="molecule type" value="Genomic_DNA"/>
</dbReference>
<evidence type="ECO:0000256" key="1">
    <source>
        <dbReference type="ARBA" id="ARBA00022614"/>
    </source>
</evidence>
<keyword evidence="2" id="KW-0677">Repeat</keyword>
<evidence type="ECO:0000256" key="2">
    <source>
        <dbReference type="ARBA" id="ARBA00022737"/>
    </source>
</evidence>
<dbReference type="STRING" id="74649.A0A2P6RRM0"/>
<evidence type="ECO:0000256" key="4">
    <source>
        <dbReference type="ARBA" id="ARBA00022821"/>
    </source>
</evidence>
<accession>A0A2P6RRM0</accession>
<dbReference type="SUPFAM" id="SSF52058">
    <property type="entry name" value="L domain-like"/>
    <property type="match status" value="1"/>
</dbReference>
<dbReference type="GO" id="GO:0005524">
    <property type="term" value="F:ATP binding"/>
    <property type="evidence" value="ECO:0007669"/>
    <property type="project" value="UniProtKB-KW"/>
</dbReference>
<protein>
    <submittedName>
        <fullName evidence="8">Putative leucine-rich repeat domain, L domain-containing protein</fullName>
    </submittedName>
</protein>